<keyword evidence="3" id="KW-1185">Reference proteome</keyword>
<dbReference type="OrthoDB" id="2453019at2"/>
<dbReference type="Proteomes" id="UP000290649">
    <property type="component" value="Unassembled WGS sequence"/>
</dbReference>
<gene>
    <name evidence="2" type="ORF">DS745_19655</name>
</gene>
<evidence type="ECO:0000313" key="2">
    <source>
        <dbReference type="EMBL" id="RXI98538.1"/>
    </source>
</evidence>
<keyword evidence="1" id="KW-1133">Transmembrane helix</keyword>
<organism evidence="2 3">
    <name type="scientific">Anaerobacillus alkaliphilus</name>
    <dbReference type="NCBI Taxonomy" id="1548597"/>
    <lineage>
        <taxon>Bacteria</taxon>
        <taxon>Bacillati</taxon>
        <taxon>Bacillota</taxon>
        <taxon>Bacilli</taxon>
        <taxon>Bacillales</taxon>
        <taxon>Bacillaceae</taxon>
        <taxon>Anaerobacillus</taxon>
    </lineage>
</organism>
<dbReference type="InterPro" id="IPR025618">
    <property type="entry name" value="YtpI"/>
</dbReference>
<feature type="transmembrane region" description="Helical" evidence="1">
    <location>
        <begin position="35"/>
        <end position="54"/>
    </location>
</feature>
<feature type="transmembrane region" description="Helical" evidence="1">
    <location>
        <begin position="60"/>
        <end position="79"/>
    </location>
</feature>
<evidence type="ECO:0000256" key="1">
    <source>
        <dbReference type="SAM" id="Phobius"/>
    </source>
</evidence>
<keyword evidence="1" id="KW-0472">Membrane</keyword>
<evidence type="ECO:0008006" key="4">
    <source>
        <dbReference type="Google" id="ProtNLM"/>
    </source>
</evidence>
<proteinExistence type="predicted"/>
<reference evidence="2 3" key="1">
    <citation type="journal article" date="2019" name="Int. J. Syst. Evol. Microbiol.">
        <title>Anaerobacillus alkaliphilus sp. nov., a novel alkaliphilic and moderately halophilic bacterium.</title>
        <authorList>
            <person name="Borsodi A.K."/>
            <person name="Aszalos J.M."/>
            <person name="Bihari P."/>
            <person name="Nagy I."/>
            <person name="Schumann P."/>
            <person name="Sproer C."/>
            <person name="Kovacs A.L."/>
            <person name="Boka K."/>
            <person name="Dobosy P."/>
            <person name="Ovari M."/>
            <person name="Szili-Kovacs T."/>
            <person name="Toth E."/>
        </authorList>
    </citation>
    <scope>NUCLEOTIDE SEQUENCE [LARGE SCALE GENOMIC DNA]</scope>
    <source>
        <strain evidence="2 3">B16-10</strain>
    </source>
</reference>
<dbReference type="EMBL" id="QOUX01000046">
    <property type="protein sequence ID" value="RXI98538.1"/>
    <property type="molecule type" value="Genomic_DNA"/>
</dbReference>
<name>A0A4Q0VQI9_9BACI</name>
<keyword evidence="1" id="KW-0812">Transmembrane</keyword>
<accession>A0A4Q0VQI9</accession>
<protein>
    <recommendedName>
        <fullName evidence="4">YtpI family protein</fullName>
    </recommendedName>
</protein>
<feature type="transmembrane region" description="Helical" evidence="1">
    <location>
        <begin position="6"/>
        <end position="23"/>
    </location>
</feature>
<dbReference type="Pfam" id="PF14007">
    <property type="entry name" value="YtpI"/>
    <property type="match status" value="1"/>
</dbReference>
<comment type="caution">
    <text evidence="2">The sequence shown here is derived from an EMBL/GenBank/DDBJ whole genome shotgun (WGS) entry which is preliminary data.</text>
</comment>
<evidence type="ECO:0000313" key="3">
    <source>
        <dbReference type="Proteomes" id="UP000290649"/>
    </source>
</evidence>
<sequence>MITTFLIVVSAVFYLFYKVNYFRSKSPIEKKWIGTKANIAVGVFLVSFGINQIILITPVALIVGTIFILLGAANVIFGFKAYKHYSPLVLEEANAKS</sequence>
<dbReference type="RefSeq" id="WP_129079890.1">
    <property type="nucleotide sequence ID" value="NZ_QOUX01000046.1"/>
</dbReference>
<dbReference type="AlphaFoldDB" id="A0A4Q0VQI9"/>